<dbReference type="EMBL" id="HBGK01005290">
    <property type="protein sequence ID" value="CAD9273921.1"/>
    <property type="molecule type" value="Transcribed_RNA"/>
</dbReference>
<dbReference type="AlphaFoldDB" id="A0A7S1Y2R4"/>
<accession>A0A7S1Y2R4</accession>
<name>A0A7S1Y2R4_9STRA</name>
<gene>
    <name evidence="1" type="ORF">GOCE00092_LOCUS2829</name>
</gene>
<sequence>MKSSMFVHVVPFGHSDRGQGVGDSLFQIVGNLFPQIFEAFSHDLLHFLKFFSRSELTSTCHNMALRIHDAEVSPSRLRQPGSPHLHRFVHGRVRSVPRIEGAGGEAFFRSTLDVGISKDSLSSVLTSGSSAPFDEVAK</sequence>
<organism evidence="1">
    <name type="scientific">Grammatophora oceanica</name>
    <dbReference type="NCBI Taxonomy" id="210454"/>
    <lineage>
        <taxon>Eukaryota</taxon>
        <taxon>Sar</taxon>
        <taxon>Stramenopiles</taxon>
        <taxon>Ochrophyta</taxon>
        <taxon>Bacillariophyta</taxon>
        <taxon>Fragilariophyceae</taxon>
        <taxon>Fragilariophycidae</taxon>
        <taxon>Rhabdonematales</taxon>
        <taxon>Grammatophoraceae</taxon>
        <taxon>Grammatophora</taxon>
    </lineage>
</organism>
<proteinExistence type="predicted"/>
<reference evidence="1" key="1">
    <citation type="submission" date="2021-01" db="EMBL/GenBank/DDBJ databases">
        <authorList>
            <person name="Corre E."/>
            <person name="Pelletier E."/>
            <person name="Niang G."/>
            <person name="Scheremetjew M."/>
            <person name="Finn R."/>
            <person name="Kale V."/>
            <person name="Holt S."/>
            <person name="Cochrane G."/>
            <person name="Meng A."/>
            <person name="Brown T."/>
            <person name="Cohen L."/>
        </authorList>
    </citation>
    <scope>NUCLEOTIDE SEQUENCE</scope>
    <source>
        <strain evidence="1">CCMP 410</strain>
    </source>
</reference>
<protein>
    <submittedName>
        <fullName evidence="1">Uncharacterized protein</fullName>
    </submittedName>
</protein>
<evidence type="ECO:0000313" key="1">
    <source>
        <dbReference type="EMBL" id="CAD9273921.1"/>
    </source>
</evidence>